<reference evidence="3 4" key="1">
    <citation type="journal article" date="2013" name="Curr. Biol.">
        <title>The Genome of the Foraminiferan Reticulomyxa filosa.</title>
        <authorList>
            <person name="Glockner G."/>
            <person name="Hulsmann N."/>
            <person name="Schleicher M."/>
            <person name="Noegel A.A."/>
            <person name="Eichinger L."/>
            <person name="Gallinger C."/>
            <person name="Pawlowski J."/>
            <person name="Sierra R."/>
            <person name="Euteneuer U."/>
            <person name="Pillet L."/>
            <person name="Moustafa A."/>
            <person name="Platzer M."/>
            <person name="Groth M."/>
            <person name="Szafranski K."/>
            <person name="Schliwa M."/>
        </authorList>
    </citation>
    <scope>NUCLEOTIDE SEQUENCE [LARGE SCALE GENOMIC DNA]</scope>
</reference>
<dbReference type="EMBL" id="ASPP01001161">
    <property type="protein sequence ID" value="ETO35939.1"/>
    <property type="molecule type" value="Genomic_DNA"/>
</dbReference>
<comment type="caution">
    <text evidence="3">The sequence shown here is derived from an EMBL/GenBank/DDBJ whole genome shotgun (WGS) entry which is preliminary data.</text>
</comment>
<gene>
    <name evidence="3" type="ORF">RFI_01125</name>
</gene>
<dbReference type="PROSITE" id="PS50089">
    <property type="entry name" value="ZF_RING_2"/>
    <property type="match status" value="1"/>
</dbReference>
<keyword evidence="1" id="KW-0862">Zinc</keyword>
<protein>
    <recommendedName>
        <fullName evidence="2">RING-type domain-containing protein</fullName>
    </recommendedName>
</protein>
<dbReference type="PANTHER" id="PTHR45943">
    <property type="entry name" value="E3 UBIQUITIN-PROTEIN LIGASE MYCBP2"/>
    <property type="match status" value="1"/>
</dbReference>
<sequence length="766" mass="88607">DNNNNDNNNKRCIGVRNEETCCPCLAKDCPSRSPDIKTVIDEPCAICLAGALGQAPTIMLSCKHAFHFECVQKKLDMSWQTPFISFEYATCPLCKEPINHESLSEKCDEVRLLENTVRQMALQRLRYEERQSDNDVVDPKGKFYNDEIGYADHIYAFFQCFQCKKPYFGGAKECKAQDEEENNQVEKKDLICNKCQKIESVDECKEHGADYLAYKCRYCCTMSVFHCWGKVHFCRECHEPGVWDKLCTYSTGKNKQALIEYKQCPGLKKALVDLMKDPSWNNLTLEEQEKKAYETRADPDLCSLRVRHPPNGFEFGLGCTLCADKKSDEENRKNKAKVEQEMRERLKHLMSGFLSKVQSGTKFVHHHPMDENGILYFFGTCGLTKSYDNPGTLGCALCHQARGVLLVLCRFCRKYVKPTHYTLRHYLSWDTECLRNWVIEVEESLDGEKWLVLRQHNNDQALNAKGQSYTWALHDYGCAFRRFRIKQTGPNNNNHYFLACSGFEVYGTLYKDDTSDVEDNFLKAFNEQQKMKKLSLVKFCQMMDNGQQGVYHFTYDQDFDDNGILWFLATRGGQKEWTNPALADEVALAASSLVKDSDPLHHLVGRETVRLVTKPEDNAWMQVDFKDKLIQPSYYTLRHYSSWDTECLRNWILQASNDGVHWVTVKKHEDDQGLNEKGATHTWPVQGRGAYRIWRIKQTGLNSNKHKYLACSGIEFYGQLYLTKFDALQTALNKTECENTWKSLVGMICIINRFAEKKKKKKKKIL</sequence>
<dbReference type="Gene3D" id="3.30.40.10">
    <property type="entry name" value="Zinc/RING finger domain, C3HC4 (zinc finger)"/>
    <property type="match status" value="1"/>
</dbReference>
<feature type="non-terminal residue" evidence="3">
    <location>
        <position position="1"/>
    </location>
</feature>
<accession>X6PD10</accession>
<proteinExistence type="predicted"/>
<keyword evidence="4" id="KW-1185">Reference proteome</keyword>
<dbReference type="AlphaFoldDB" id="X6PD10"/>
<dbReference type="Pfam" id="PF13639">
    <property type="entry name" value="zf-RING_2"/>
    <property type="match status" value="1"/>
</dbReference>
<dbReference type="InterPro" id="IPR008979">
    <property type="entry name" value="Galactose-bd-like_sf"/>
</dbReference>
<dbReference type="SMART" id="SM00184">
    <property type="entry name" value="RING"/>
    <property type="match status" value="1"/>
</dbReference>
<organism evidence="3 4">
    <name type="scientific">Reticulomyxa filosa</name>
    <dbReference type="NCBI Taxonomy" id="46433"/>
    <lineage>
        <taxon>Eukaryota</taxon>
        <taxon>Sar</taxon>
        <taxon>Rhizaria</taxon>
        <taxon>Retaria</taxon>
        <taxon>Foraminifera</taxon>
        <taxon>Monothalamids</taxon>
        <taxon>Reticulomyxidae</taxon>
        <taxon>Reticulomyxa</taxon>
    </lineage>
</organism>
<dbReference type="GO" id="GO:0061630">
    <property type="term" value="F:ubiquitin protein ligase activity"/>
    <property type="evidence" value="ECO:0007669"/>
    <property type="project" value="TreeGrafter"/>
</dbReference>
<dbReference type="InterPro" id="IPR001841">
    <property type="entry name" value="Znf_RING"/>
</dbReference>
<dbReference type="GO" id="GO:0008270">
    <property type="term" value="F:zinc ion binding"/>
    <property type="evidence" value="ECO:0007669"/>
    <property type="project" value="UniProtKB-KW"/>
</dbReference>
<dbReference type="GO" id="GO:0005634">
    <property type="term" value="C:nucleus"/>
    <property type="evidence" value="ECO:0007669"/>
    <property type="project" value="TreeGrafter"/>
</dbReference>
<dbReference type="Proteomes" id="UP000023152">
    <property type="component" value="Unassembled WGS sequence"/>
</dbReference>
<feature type="domain" description="RING-type" evidence="2">
    <location>
        <begin position="44"/>
        <end position="95"/>
    </location>
</feature>
<name>X6PD10_RETFI</name>
<evidence type="ECO:0000313" key="3">
    <source>
        <dbReference type="EMBL" id="ETO35939.1"/>
    </source>
</evidence>
<keyword evidence="1" id="KW-0863">Zinc-finger</keyword>
<dbReference type="InterPro" id="IPR013083">
    <property type="entry name" value="Znf_RING/FYVE/PHD"/>
</dbReference>
<evidence type="ECO:0000313" key="4">
    <source>
        <dbReference type="Proteomes" id="UP000023152"/>
    </source>
</evidence>
<dbReference type="PANTHER" id="PTHR45943:SF2">
    <property type="entry name" value="RING-TYPE DOMAIN-CONTAINING PROTEIN"/>
    <property type="match status" value="1"/>
</dbReference>
<evidence type="ECO:0000259" key="2">
    <source>
        <dbReference type="PROSITE" id="PS50089"/>
    </source>
</evidence>
<dbReference type="SUPFAM" id="SSF57850">
    <property type="entry name" value="RING/U-box"/>
    <property type="match status" value="1"/>
</dbReference>
<dbReference type="OrthoDB" id="5807770at2759"/>
<dbReference type="GO" id="GO:0005886">
    <property type="term" value="C:plasma membrane"/>
    <property type="evidence" value="ECO:0007669"/>
    <property type="project" value="TreeGrafter"/>
</dbReference>
<dbReference type="Gene3D" id="2.60.120.260">
    <property type="entry name" value="Galactose-binding domain-like"/>
    <property type="match status" value="2"/>
</dbReference>
<keyword evidence="1" id="KW-0479">Metal-binding</keyword>
<evidence type="ECO:0000256" key="1">
    <source>
        <dbReference type="PROSITE-ProRule" id="PRU00175"/>
    </source>
</evidence>
<dbReference type="SUPFAM" id="SSF49785">
    <property type="entry name" value="Galactose-binding domain-like"/>
    <property type="match status" value="2"/>
</dbReference>